<evidence type="ECO:0000313" key="1">
    <source>
        <dbReference type="EMBL" id="CAG8669745.1"/>
    </source>
</evidence>
<keyword evidence="2" id="KW-1185">Reference proteome</keyword>
<sequence>MQGGYQRDWYPQHLGQGLASSLYSPFSDDNILSDRATRLSRVPRSPCQRGPGSSNSPSTLPLLEELTLYGTPHWDILFLMVKRRNITTAKGVNPIKSLTITTRCPKELTSALIGLLKGKIPCNLALCDLSINAISEIIKDPSISCDSNLSEVLRITAPQWNVTRIPDLPPYPNLEEDILSTWEDRHIAWMKDIVPNVPRVSSCAKSIVDGSQMLAPPQQEGINQRTSVYLACPESRRSIWKPKATEDILMAELHELPSTAETLLTDRILVYESISTSHIMNRRGDLGGTAVIQLTIVPQTVLESDAHHEFIKAKGRLEARTVEQPLQPSTFGWMLLLFIESTRLETQLELLHPPSELQKLENRNLFWMDDPEIAIFGGIIVPVYVQVLTVHSPHLDLPSSYTTAFQVSSAPALNTGRRYIPISNTRFVTPCSGANTAFTVSVQG</sequence>
<organism evidence="1 2">
    <name type="scientific">Acaulospora colombiana</name>
    <dbReference type="NCBI Taxonomy" id="27376"/>
    <lineage>
        <taxon>Eukaryota</taxon>
        <taxon>Fungi</taxon>
        <taxon>Fungi incertae sedis</taxon>
        <taxon>Mucoromycota</taxon>
        <taxon>Glomeromycotina</taxon>
        <taxon>Glomeromycetes</taxon>
        <taxon>Diversisporales</taxon>
        <taxon>Acaulosporaceae</taxon>
        <taxon>Acaulospora</taxon>
    </lineage>
</organism>
<name>A0ACA9NQN3_9GLOM</name>
<reference evidence="1" key="1">
    <citation type="submission" date="2021-06" db="EMBL/GenBank/DDBJ databases">
        <authorList>
            <person name="Kallberg Y."/>
            <person name="Tangrot J."/>
            <person name="Rosling A."/>
        </authorList>
    </citation>
    <scope>NUCLEOTIDE SEQUENCE</scope>
    <source>
        <strain evidence="1">CL356</strain>
    </source>
</reference>
<feature type="non-terminal residue" evidence="1">
    <location>
        <position position="444"/>
    </location>
</feature>
<comment type="caution">
    <text evidence="1">The sequence shown here is derived from an EMBL/GenBank/DDBJ whole genome shotgun (WGS) entry which is preliminary data.</text>
</comment>
<proteinExistence type="predicted"/>
<gene>
    <name evidence="1" type="ORF">ACOLOM_LOCUS8902</name>
</gene>
<dbReference type="EMBL" id="CAJVPT010024304">
    <property type="protein sequence ID" value="CAG8669745.1"/>
    <property type="molecule type" value="Genomic_DNA"/>
</dbReference>
<accession>A0ACA9NQN3</accession>
<protein>
    <submittedName>
        <fullName evidence="1">5681_t:CDS:1</fullName>
    </submittedName>
</protein>
<dbReference type="Proteomes" id="UP000789525">
    <property type="component" value="Unassembled WGS sequence"/>
</dbReference>
<evidence type="ECO:0000313" key="2">
    <source>
        <dbReference type="Proteomes" id="UP000789525"/>
    </source>
</evidence>